<dbReference type="SUPFAM" id="SSF51445">
    <property type="entry name" value="(Trans)glycosidases"/>
    <property type="match status" value="1"/>
</dbReference>
<dbReference type="HOGENOM" id="CLU_014379_3_0_0"/>
<dbReference type="STRING" id="709986.Deima_0235"/>
<keyword evidence="9" id="KW-1185">Reference proteome</keyword>
<dbReference type="AlphaFoldDB" id="E8U461"/>
<evidence type="ECO:0000256" key="3">
    <source>
        <dbReference type="ARBA" id="ARBA00022801"/>
    </source>
</evidence>
<evidence type="ECO:0000256" key="1">
    <source>
        <dbReference type="ARBA" id="ARBA00005382"/>
    </source>
</evidence>
<evidence type="ECO:0000256" key="2">
    <source>
        <dbReference type="ARBA" id="ARBA00022729"/>
    </source>
</evidence>
<dbReference type="Pfam" id="PF02055">
    <property type="entry name" value="Glyco_hydro_30"/>
    <property type="match status" value="1"/>
</dbReference>
<proteinExistence type="inferred from homology"/>
<feature type="domain" description="CBM6" evidence="7">
    <location>
        <begin position="504"/>
        <end position="627"/>
    </location>
</feature>
<dbReference type="InterPro" id="IPR033453">
    <property type="entry name" value="Glyco_hydro_30_TIM-barrel"/>
</dbReference>
<gene>
    <name evidence="8" type="ordered locus">Deima_0235</name>
</gene>
<dbReference type="GO" id="GO:0006680">
    <property type="term" value="P:glucosylceramide catabolic process"/>
    <property type="evidence" value="ECO:0007669"/>
    <property type="project" value="TreeGrafter"/>
</dbReference>
<feature type="chain" id="PRO_5003232330" evidence="6">
    <location>
        <begin position="31"/>
        <end position="628"/>
    </location>
</feature>
<dbReference type="GO" id="GO:0046557">
    <property type="term" value="F:glucan endo-1,6-beta-glucosidase activity"/>
    <property type="evidence" value="ECO:0007669"/>
    <property type="project" value="UniProtKB-EC"/>
</dbReference>
<evidence type="ECO:0000256" key="5">
    <source>
        <dbReference type="SAM" id="MobiDB-lite"/>
    </source>
</evidence>
<dbReference type="InterPro" id="IPR013780">
    <property type="entry name" value="Glyco_hydro_b"/>
</dbReference>
<dbReference type="Proteomes" id="UP000008635">
    <property type="component" value="Chromosome"/>
</dbReference>
<name>E8U461_DEIML</name>
<keyword evidence="4 8" id="KW-0326">Glycosidase</keyword>
<keyword evidence="2 6" id="KW-0732">Signal</keyword>
<dbReference type="OrthoDB" id="9806701at2"/>
<evidence type="ECO:0000256" key="4">
    <source>
        <dbReference type="RuleBase" id="RU361188"/>
    </source>
</evidence>
<organism evidence="8 9">
    <name type="scientific">Deinococcus maricopensis (strain DSM 21211 / LMG 22137 / NRRL B-23946 / LB-34)</name>
    <dbReference type="NCBI Taxonomy" id="709986"/>
    <lineage>
        <taxon>Bacteria</taxon>
        <taxon>Thermotogati</taxon>
        <taxon>Deinococcota</taxon>
        <taxon>Deinococci</taxon>
        <taxon>Deinococcales</taxon>
        <taxon>Deinococcaceae</taxon>
        <taxon>Deinococcus</taxon>
    </lineage>
</organism>
<reference evidence="9" key="2">
    <citation type="submission" date="2011-01" db="EMBL/GenBank/DDBJ databases">
        <title>The complete genome of Deinococcus maricopensis DSM 21211.</title>
        <authorList>
            <consortium name="US DOE Joint Genome Institute (JGI-PGF)"/>
            <person name="Lucas S."/>
            <person name="Copeland A."/>
            <person name="Lapidus A."/>
            <person name="Goodwin L."/>
            <person name="Pitluck S."/>
            <person name="Kyrpides N."/>
            <person name="Mavromatis K."/>
            <person name="Pagani I."/>
            <person name="Ivanova N."/>
            <person name="Ovchinnikova G."/>
            <person name="Zeytun A."/>
            <person name="Detter J.C."/>
            <person name="Han C."/>
            <person name="Land M."/>
            <person name="Hauser L."/>
            <person name="Markowitz V."/>
            <person name="Cheng J.-F."/>
            <person name="Hugenholtz P."/>
            <person name="Woyke T."/>
            <person name="Wu D."/>
            <person name="Pukall R."/>
            <person name="Gehrich-Schroeter G."/>
            <person name="Brambilla E."/>
            <person name="Klenk H.-P."/>
            <person name="Eisen J.A."/>
        </authorList>
    </citation>
    <scope>NUCLEOTIDE SEQUENCE [LARGE SCALE GENOMIC DNA]</scope>
    <source>
        <strain evidence="9">DSM 21211 / LMG 22137 / NRRL B-23946 / LB-34</strain>
    </source>
</reference>
<dbReference type="CDD" id="cd04084">
    <property type="entry name" value="CBM6_xylanase-like"/>
    <property type="match status" value="1"/>
</dbReference>
<sequence precursor="true">MVTRTSRRAAAPLTLALLLAACTPAPPPTAPTAPTTPAASAVHVLMTTGDAHKRLSAEPDLAFARDGGELFPTITVDAGRTYQRMEGVGAALTESSAWLIQHKLSAAGRDALLHDLFDAQRGAGFDYVRLPMGASDFARSHYTYDDVPAGSSDATLAHFSVDHDRADVLPVAVAARTINPNLQFMASPWSAPAWMKTSGSLIGGQLKPEAYSVYAQYFRKFVDAYRDAGVPISAVTVQNEPHHEPGDYPGMRMEPDAQAAFIGAHLAPALKGSGTKILAWDHNWDEWDYPLKVLADKAAYAAVDGTGFHCYGGDVSAQSQVHDTYPGKDVYFTECSGGAWADNYADNLRWNTRTLLIGATRNWAKTVLLWNLALDETHGPHTGGCGDCRGVVTINGADGTVQHNVEYDVLGQYGKAVRPGAVRIDSSTYNTDAGALQSVAFRNPDGRKALIVLNDTDAPTTFKVKEAGASFYATLPAASVATYTWTGAGSDAPAPDAPAVDASARIEAEAYSRAQGVQTEATTDEGGGRNVGHTDDGDYLVFDRVKFGAPATGVQLRVASGSSGGTVEFRTGSVTGPVVATANVPGTGGWQAWTTLTVPASVPAGTHALYVVFPKSQGINLNWLQFTK</sequence>
<dbReference type="Gene3D" id="2.60.120.260">
    <property type="entry name" value="Galactose-binding domain-like"/>
    <property type="match status" value="1"/>
</dbReference>
<dbReference type="PROSITE" id="PS51257">
    <property type="entry name" value="PROKAR_LIPOPROTEIN"/>
    <property type="match status" value="1"/>
</dbReference>
<dbReference type="GO" id="GO:0016020">
    <property type="term" value="C:membrane"/>
    <property type="evidence" value="ECO:0007669"/>
    <property type="project" value="GOC"/>
</dbReference>
<evidence type="ECO:0000313" key="8">
    <source>
        <dbReference type="EMBL" id="ADV65898.1"/>
    </source>
</evidence>
<dbReference type="GO" id="GO:0030246">
    <property type="term" value="F:carbohydrate binding"/>
    <property type="evidence" value="ECO:0007669"/>
    <property type="project" value="InterPro"/>
</dbReference>
<comment type="similarity">
    <text evidence="1 4">Belongs to the glycosyl hydrolase 30 family.</text>
</comment>
<dbReference type="InterPro" id="IPR005084">
    <property type="entry name" value="CBM6"/>
</dbReference>
<dbReference type="Pfam" id="PF17189">
    <property type="entry name" value="Glyco_hydro_30C"/>
    <property type="match status" value="1"/>
</dbReference>
<dbReference type="EMBL" id="CP002454">
    <property type="protein sequence ID" value="ADV65898.1"/>
    <property type="molecule type" value="Genomic_DNA"/>
</dbReference>
<dbReference type="Gene3D" id="2.60.40.1180">
    <property type="entry name" value="Golgi alpha-mannosidase II"/>
    <property type="match status" value="1"/>
</dbReference>
<dbReference type="eggNOG" id="COG3507">
    <property type="taxonomic scope" value="Bacteria"/>
</dbReference>
<dbReference type="PANTHER" id="PTHR11069:SF23">
    <property type="entry name" value="LYSOSOMAL ACID GLUCOSYLCERAMIDASE"/>
    <property type="match status" value="1"/>
</dbReference>
<dbReference type="PROSITE" id="PS51175">
    <property type="entry name" value="CBM6"/>
    <property type="match status" value="1"/>
</dbReference>
<keyword evidence="3 4" id="KW-0378">Hydrolase</keyword>
<dbReference type="EC" id="3.2.1.75" evidence="8"/>
<evidence type="ECO:0000256" key="6">
    <source>
        <dbReference type="SAM" id="SignalP"/>
    </source>
</evidence>
<dbReference type="InterPro" id="IPR033452">
    <property type="entry name" value="GH30_C"/>
</dbReference>
<dbReference type="GO" id="GO:0004348">
    <property type="term" value="F:glucosylceramidase activity"/>
    <property type="evidence" value="ECO:0007669"/>
    <property type="project" value="InterPro"/>
</dbReference>
<dbReference type="PANTHER" id="PTHR11069">
    <property type="entry name" value="GLUCOSYLCERAMIDASE"/>
    <property type="match status" value="1"/>
</dbReference>
<dbReference type="Gene3D" id="3.20.20.80">
    <property type="entry name" value="Glycosidases"/>
    <property type="match status" value="1"/>
</dbReference>
<dbReference type="SUPFAM" id="SSF51011">
    <property type="entry name" value="Glycosyl hydrolase domain"/>
    <property type="match status" value="1"/>
</dbReference>
<dbReference type="Pfam" id="PF03422">
    <property type="entry name" value="CBM_6"/>
    <property type="match status" value="1"/>
</dbReference>
<accession>E8U461</accession>
<dbReference type="InterPro" id="IPR001139">
    <property type="entry name" value="Glyco_hydro_30"/>
</dbReference>
<protein>
    <submittedName>
        <fullName evidence="8">Glucan endo-1,6-beta-glucosidase</fullName>
        <ecNumber evidence="8">3.2.1.75</ecNumber>
    </submittedName>
</protein>
<dbReference type="SMART" id="SM00606">
    <property type="entry name" value="CBD_IV"/>
    <property type="match status" value="1"/>
</dbReference>
<reference evidence="8 9" key="1">
    <citation type="journal article" date="2011" name="Stand. Genomic Sci.">
        <title>Complete genome sequence of Deinococcus maricopensis type strain (LB-34).</title>
        <authorList>
            <person name="Pukall R."/>
            <person name="Zeytun A."/>
            <person name="Lucas S."/>
            <person name="Lapidus A."/>
            <person name="Hammon N."/>
            <person name="Deshpande S."/>
            <person name="Nolan M."/>
            <person name="Cheng J.F."/>
            <person name="Pitluck S."/>
            <person name="Liolios K."/>
            <person name="Pagani I."/>
            <person name="Mikhailova N."/>
            <person name="Ivanova N."/>
            <person name="Mavromatis K."/>
            <person name="Pati A."/>
            <person name="Tapia R."/>
            <person name="Han C."/>
            <person name="Goodwin L."/>
            <person name="Chen A."/>
            <person name="Palaniappan K."/>
            <person name="Land M."/>
            <person name="Hauser L."/>
            <person name="Chang Y.J."/>
            <person name="Jeffries C.D."/>
            <person name="Brambilla E.M."/>
            <person name="Rohde M."/>
            <person name="Goker M."/>
            <person name="Detter J.C."/>
            <person name="Woyke T."/>
            <person name="Bristow J."/>
            <person name="Eisen J.A."/>
            <person name="Markowitz V."/>
            <person name="Hugenholtz P."/>
            <person name="Kyrpides N.C."/>
            <person name="Klenk H.P."/>
        </authorList>
    </citation>
    <scope>NUCLEOTIDE SEQUENCE [LARGE SCALE GENOMIC DNA]</scope>
    <source>
        <strain evidence="9">DSM 21211 / LMG 22137 / NRRL B-23946 / LB-34</strain>
    </source>
</reference>
<dbReference type="KEGG" id="dmr:Deima_0235"/>
<dbReference type="InterPro" id="IPR006584">
    <property type="entry name" value="Cellulose-bd_IV"/>
</dbReference>
<dbReference type="InterPro" id="IPR008979">
    <property type="entry name" value="Galactose-bd-like_sf"/>
</dbReference>
<dbReference type="SUPFAM" id="SSF49785">
    <property type="entry name" value="Galactose-binding domain-like"/>
    <property type="match status" value="1"/>
</dbReference>
<feature type="region of interest" description="Disordered" evidence="5">
    <location>
        <begin position="512"/>
        <end position="532"/>
    </location>
</feature>
<evidence type="ECO:0000259" key="7">
    <source>
        <dbReference type="PROSITE" id="PS51175"/>
    </source>
</evidence>
<feature type="signal peptide" evidence="6">
    <location>
        <begin position="1"/>
        <end position="30"/>
    </location>
</feature>
<dbReference type="InterPro" id="IPR017853">
    <property type="entry name" value="GH"/>
</dbReference>
<evidence type="ECO:0000313" key="9">
    <source>
        <dbReference type="Proteomes" id="UP000008635"/>
    </source>
</evidence>
<dbReference type="eggNOG" id="COG5520">
    <property type="taxonomic scope" value="Bacteria"/>
</dbReference>
<dbReference type="RefSeq" id="WP_013555403.1">
    <property type="nucleotide sequence ID" value="NC_014958.1"/>
</dbReference>